<proteinExistence type="predicted"/>
<reference evidence="1" key="1">
    <citation type="journal article" date="2022" name="bioRxiv">
        <title>Genomics of Preaxostyla Flagellates Illuminates Evolutionary Transitions and the Path Towards Mitochondrial Loss.</title>
        <authorList>
            <person name="Novak L.V.F."/>
            <person name="Treitli S.C."/>
            <person name="Pyrih J."/>
            <person name="Halakuc P."/>
            <person name="Pipaliya S.V."/>
            <person name="Vacek V."/>
            <person name="Brzon O."/>
            <person name="Soukal P."/>
            <person name="Eme L."/>
            <person name="Dacks J.B."/>
            <person name="Karnkowska A."/>
            <person name="Elias M."/>
            <person name="Hampl V."/>
        </authorList>
    </citation>
    <scope>NUCLEOTIDE SEQUENCE</scope>
    <source>
        <strain evidence="1">RCP-MX</strain>
    </source>
</reference>
<keyword evidence="2" id="KW-1185">Reference proteome</keyword>
<protein>
    <submittedName>
        <fullName evidence="1">Uncharacterized protein</fullName>
    </submittedName>
</protein>
<sequence length="120" mass="13381">MGLTANLVMQLVFNHSIGVRLASDLSPARVTQIENWLTNDPHYIMFASNRSMIREVLSDATVNTTNLHKVLSYGGQYGNLVLPAALRNLAAGDEAWFSMGNCWTWAAEDCEVTDRIKHWG</sequence>
<dbReference type="EMBL" id="JAPMOS010000148">
    <property type="protein sequence ID" value="KAJ4454549.1"/>
    <property type="molecule type" value="Genomic_DNA"/>
</dbReference>
<organism evidence="1 2">
    <name type="scientific">Paratrimastix pyriformis</name>
    <dbReference type="NCBI Taxonomy" id="342808"/>
    <lineage>
        <taxon>Eukaryota</taxon>
        <taxon>Metamonada</taxon>
        <taxon>Preaxostyla</taxon>
        <taxon>Paratrimastigidae</taxon>
        <taxon>Paratrimastix</taxon>
    </lineage>
</organism>
<name>A0ABQ8UB50_9EUKA</name>
<accession>A0ABQ8UB50</accession>
<evidence type="ECO:0000313" key="2">
    <source>
        <dbReference type="Proteomes" id="UP001141327"/>
    </source>
</evidence>
<comment type="caution">
    <text evidence="1">The sequence shown here is derived from an EMBL/GenBank/DDBJ whole genome shotgun (WGS) entry which is preliminary data.</text>
</comment>
<evidence type="ECO:0000313" key="1">
    <source>
        <dbReference type="EMBL" id="KAJ4454549.1"/>
    </source>
</evidence>
<dbReference type="Proteomes" id="UP001141327">
    <property type="component" value="Unassembled WGS sequence"/>
</dbReference>
<gene>
    <name evidence="1" type="ORF">PAPYR_10697</name>
</gene>